<dbReference type="AlphaFoldDB" id="A0A9N9YZJ4"/>
<dbReference type="InterPro" id="IPR056021">
    <property type="entry name" value="DUF7600"/>
</dbReference>
<dbReference type="Proteomes" id="UP000775872">
    <property type="component" value="Unassembled WGS sequence"/>
</dbReference>
<evidence type="ECO:0000313" key="2">
    <source>
        <dbReference type="EMBL" id="CAH0046301.1"/>
    </source>
</evidence>
<dbReference type="EMBL" id="CABFOC020000014">
    <property type="protein sequence ID" value="CAH0046301.1"/>
    <property type="molecule type" value="Genomic_DNA"/>
</dbReference>
<feature type="domain" description="DUF7600" evidence="1">
    <location>
        <begin position="147"/>
        <end position="327"/>
    </location>
</feature>
<accession>A0A9N9YZJ4</accession>
<dbReference type="Pfam" id="PF24539">
    <property type="entry name" value="DUF7600"/>
    <property type="match status" value="1"/>
</dbReference>
<evidence type="ECO:0000259" key="1">
    <source>
        <dbReference type="Pfam" id="PF24539"/>
    </source>
</evidence>
<keyword evidence="3" id="KW-1185">Reference proteome</keyword>
<sequence length="539" mass="59728">MPDTPFACVICGTFIYDEDVVPHGYHDAVPWLNIFRGIYRDQGGIHLTGVSRNDENPGLGYTAPRDVHARWDDPEYDLQDDSVDFGAMTQRSVNGRYGSLFVKTNYSRLSFGLENLERIMGTIDDLVEILHLEQMPIAEPPRSMKSPENYTWEEISGHLMPTREEAEIANNNQAVVSDTIDFGSGCRPIYTASIDYPSNRSHIAFYFVSVGGAAFAPPPMFLCGLEIFTSDPNEGQFLLGYRSPLRRTHTLGPKTDVTGFTVAVGSRGISGIKVQTTEGLESPWYQGDDGDENPESMRAVGLSPICGIKASFDGFKIVALGIAQRRDPEPQPEKSLKESAIWYPEIAHYPVCLNEKVLPNRQLYSTGYFPLFWVSFGGVGGKDLELLNSIQITMVDGIWAMAFAYSDGREMETLGRHNYNMDLDPEALNIEAYEIDGSRGERISSISLWYDSDTFVPGQVNKPCGISIHTNWGISRLFGDGGIVPGYVTKHVKPEDGTVITGLYANQLPDSGFTAIGLMSERVESGQCSLESMERLRLE</sequence>
<organism evidence="2 3">
    <name type="scientific">Clonostachys solani</name>
    <dbReference type="NCBI Taxonomy" id="160281"/>
    <lineage>
        <taxon>Eukaryota</taxon>
        <taxon>Fungi</taxon>
        <taxon>Dikarya</taxon>
        <taxon>Ascomycota</taxon>
        <taxon>Pezizomycotina</taxon>
        <taxon>Sordariomycetes</taxon>
        <taxon>Hypocreomycetidae</taxon>
        <taxon>Hypocreales</taxon>
        <taxon>Bionectriaceae</taxon>
        <taxon>Clonostachys</taxon>
    </lineage>
</organism>
<proteinExistence type="predicted"/>
<reference evidence="2" key="1">
    <citation type="submission" date="2021-10" db="EMBL/GenBank/DDBJ databases">
        <authorList>
            <person name="Piombo E."/>
        </authorList>
    </citation>
    <scope>NUCLEOTIDE SEQUENCE</scope>
</reference>
<gene>
    <name evidence="2" type="ORF">CSOL1703_00012033</name>
</gene>
<dbReference type="InterPro" id="IPR036404">
    <property type="entry name" value="Jacalin-like_lectin_dom_sf"/>
</dbReference>
<comment type="caution">
    <text evidence="2">The sequence shown here is derived from an EMBL/GenBank/DDBJ whole genome shotgun (WGS) entry which is preliminary data.</text>
</comment>
<dbReference type="OrthoDB" id="5273847at2759"/>
<evidence type="ECO:0000313" key="3">
    <source>
        <dbReference type="Proteomes" id="UP000775872"/>
    </source>
</evidence>
<name>A0A9N9YZJ4_9HYPO</name>
<dbReference type="SUPFAM" id="SSF51101">
    <property type="entry name" value="Mannose-binding lectins"/>
    <property type="match status" value="1"/>
</dbReference>
<protein>
    <recommendedName>
        <fullName evidence="1">DUF7600 domain-containing protein</fullName>
    </recommendedName>
</protein>